<reference evidence="1 2" key="1">
    <citation type="submission" date="2022-05" db="EMBL/GenBank/DDBJ databases">
        <authorList>
            <consortium name="Genoscope - CEA"/>
            <person name="William W."/>
        </authorList>
    </citation>
    <scope>NUCLEOTIDE SEQUENCE [LARGE SCALE GENOMIC DNA]</scope>
</reference>
<keyword evidence="2" id="KW-1185">Reference proteome</keyword>
<sequence>IIECRICSLQYVGKSETAFNLRLNNHRNHIKKGVNSCELSEHFLHNSRSHDFGKDVTITIIEQIKRSNMTIERKKEILRTREIFSQSRLNTLQPNGLNKRMG</sequence>
<protein>
    <recommendedName>
        <fullName evidence="3">GIY-YIG domain-containing protein</fullName>
    </recommendedName>
</protein>
<dbReference type="InterPro" id="IPR035901">
    <property type="entry name" value="GIY-YIG_endonuc_sf"/>
</dbReference>
<proteinExistence type="predicted"/>
<comment type="caution">
    <text evidence="1">The sequence shown here is derived from an EMBL/GenBank/DDBJ whole genome shotgun (WGS) entry which is preliminary data.</text>
</comment>
<evidence type="ECO:0000313" key="1">
    <source>
        <dbReference type="EMBL" id="CAH3128848.1"/>
    </source>
</evidence>
<name>A0ABN8P102_9CNID</name>
<dbReference type="Proteomes" id="UP001159405">
    <property type="component" value="Unassembled WGS sequence"/>
</dbReference>
<gene>
    <name evidence="1" type="ORF">PLOB_00033532</name>
</gene>
<feature type="non-terminal residue" evidence="1">
    <location>
        <position position="1"/>
    </location>
</feature>
<organism evidence="1 2">
    <name type="scientific">Porites lobata</name>
    <dbReference type="NCBI Taxonomy" id="104759"/>
    <lineage>
        <taxon>Eukaryota</taxon>
        <taxon>Metazoa</taxon>
        <taxon>Cnidaria</taxon>
        <taxon>Anthozoa</taxon>
        <taxon>Hexacorallia</taxon>
        <taxon>Scleractinia</taxon>
        <taxon>Fungiina</taxon>
        <taxon>Poritidae</taxon>
        <taxon>Porites</taxon>
    </lineage>
</organism>
<evidence type="ECO:0000313" key="2">
    <source>
        <dbReference type="Proteomes" id="UP001159405"/>
    </source>
</evidence>
<dbReference type="Gene3D" id="3.40.1440.10">
    <property type="entry name" value="GIY-YIG endonuclease"/>
    <property type="match status" value="1"/>
</dbReference>
<evidence type="ECO:0008006" key="3">
    <source>
        <dbReference type="Google" id="ProtNLM"/>
    </source>
</evidence>
<accession>A0ABN8P102</accession>
<dbReference type="EMBL" id="CALNXK010000045">
    <property type="protein sequence ID" value="CAH3128848.1"/>
    <property type="molecule type" value="Genomic_DNA"/>
</dbReference>